<keyword evidence="2" id="KW-0378">Hydrolase</keyword>
<evidence type="ECO:0000313" key="7">
    <source>
        <dbReference type="EMBL" id="KAK9837157.1"/>
    </source>
</evidence>
<dbReference type="PROSITE" id="PS51764">
    <property type="entry name" value="GH26"/>
    <property type="match status" value="1"/>
</dbReference>
<dbReference type="Proteomes" id="UP001445335">
    <property type="component" value="Unassembled WGS sequence"/>
</dbReference>
<dbReference type="InterPro" id="IPR000805">
    <property type="entry name" value="Glyco_hydro_26"/>
</dbReference>
<protein>
    <recommendedName>
        <fullName evidence="6">GH26 domain-containing protein</fullName>
    </recommendedName>
</protein>
<dbReference type="InterPro" id="IPR017853">
    <property type="entry name" value="GH"/>
</dbReference>
<sequence length="544" mass="57123">MGIPPGTGAWLGASIDFTLFPSLADYTAGTGFAPATFDVFIEAPMTAVDRAHLDLVLPQVAAQKIFVTLTVMPTHGLAAMTEAVTNTIAGYFQRYAVATYFVRYAHEMNGVWFPWAQEPSAYRASFAAVAGWFRAASCGAMMVWAPNWGGGYPYAGNPTTMCTPSLVGDTARCFGLVHMSGSDQAKLRAEQCKRIKRIAKPVYLEMDTNGDGKVDQTDDPYSPYYPGDEWVDWVGMSVYSLGPFNPYGQNTVGYYNEFTMKIDCFPMPIPCFYTVYAEGRNKPFMVTETSAAFYLSPVNPPDKRATNIDIKRSWYTQLFNVNGDSPAALDLSVHYPMLQMVVYFDWLKPEDVANGTVVDWRGPSGAADVAAAFAHFSAQGNAASGGLPYWRQADSVSLASPACPAGAAHAPGAVPPASTPAPDITHGSTPGLGAGTGLAQSGSAVVAGGVCQTRFGKICLDGTGISAAGMEGILAGSAVGLVAGVLAAALIAHALLRAPTLAPKTASAAPVAGVKVPVDLRGSTDGSRVAVAVDMSSAAGPHTR</sequence>
<dbReference type="InterPro" id="IPR022790">
    <property type="entry name" value="GH26_dom"/>
</dbReference>
<feature type="region of interest" description="Disordered" evidence="4">
    <location>
        <begin position="409"/>
        <end position="433"/>
    </location>
</feature>
<proteinExistence type="inferred from homology"/>
<feature type="domain" description="GH26" evidence="6">
    <location>
        <begin position="1"/>
        <end position="332"/>
    </location>
</feature>
<comment type="similarity">
    <text evidence="1">Belongs to the glycosyl hydrolase 26 family.</text>
</comment>
<evidence type="ECO:0000313" key="8">
    <source>
        <dbReference type="Proteomes" id="UP001445335"/>
    </source>
</evidence>
<name>A0AAW1RU67_9CHLO</name>
<dbReference type="Gene3D" id="3.20.20.80">
    <property type="entry name" value="Glycosidases"/>
    <property type="match status" value="1"/>
</dbReference>
<keyword evidence="5" id="KW-0472">Membrane</keyword>
<dbReference type="PANTHER" id="PTHR40079">
    <property type="entry name" value="MANNAN ENDO-1,4-BETA-MANNOSIDASE E-RELATED"/>
    <property type="match status" value="1"/>
</dbReference>
<dbReference type="EMBL" id="JALJOU010000023">
    <property type="protein sequence ID" value="KAK9837157.1"/>
    <property type="molecule type" value="Genomic_DNA"/>
</dbReference>
<keyword evidence="8" id="KW-1185">Reference proteome</keyword>
<dbReference type="SUPFAM" id="SSF51445">
    <property type="entry name" value="(Trans)glycosidases"/>
    <property type="match status" value="1"/>
</dbReference>
<keyword evidence="5" id="KW-1133">Transmembrane helix</keyword>
<evidence type="ECO:0000256" key="5">
    <source>
        <dbReference type="SAM" id="Phobius"/>
    </source>
</evidence>
<gene>
    <name evidence="7" type="ORF">WJX81_006857</name>
</gene>
<organism evidence="7 8">
    <name type="scientific">Elliptochloris bilobata</name>
    <dbReference type="NCBI Taxonomy" id="381761"/>
    <lineage>
        <taxon>Eukaryota</taxon>
        <taxon>Viridiplantae</taxon>
        <taxon>Chlorophyta</taxon>
        <taxon>core chlorophytes</taxon>
        <taxon>Trebouxiophyceae</taxon>
        <taxon>Trebouxiophyceae incertae sedis</taxon>
        <taxon>Elliptochloris clade</taxon>
        <taxon>Elliptochloris</taxon>
    </lineage>
</organism>
<keyword evidence="5" id="KW-0812">Transmembrane</keyword>
<dbReference type="GO" id="GO:0016985">
    <property type="term" value="F:mannan endo-1,4-beta-mannosidase activity"/>
    <property type="evidence" value="ECO:0007669"/>
    <property type="project" value="InterPro"/>
</dbReference>
<evidence type="ECO:0000259" key="6">
    <source>
        <dbReference type="PROSITE" id="PS51764"/>
    </source>
</evidence>
<evidence type="ECO:0000256" key="3">
    <source>
        <dbReference type="ARBA" id="ARBA00023295"/>
    </source>
</evidence>
<feature type="transmembrane region" description="Helical" evidence="5">
    <location>
        <begin position="473"/>
        <end position="496"/>
    </location>
</feature>
<dbReference type="GO" id="GO:0006080">
    <property type="term" value="P:substituted mannan metabolic process"/>
    <property type="evidence" value="ECO:0007669"/>
    <property type="project" value="InterPro"/>
</dbReference>
<reference evidence="7 8" key="1">
    <citation type="journal article" date="2024" name="Nat. Commun.">
        <title>Phylogenomics reveals the evolutionary origins of lichenization in chlorophyte algae.</title>
        <authorList>
            <person name="Puginier C."/>
            <person name="Libourel C."/>
            <person name="Otte J."/>
            <person name="Skaloud P."/>
            <person name="Haon M."/>
            <person name="Grisel S."/>
            <person name="Petersen M."/>
            <person name="Berrin J.G."/>
            <person name="Delaux P.M."/>
            <person name="Dal Grande F."/>
            <person name="Keller J."/>
        </authorList>
    </citation>
    <scope>NUCLEOTIDE SEQUENCE [LARGE SCALE GENOMIC DNA]</scope>
    <source>
        <strain evidence="7 8">SAG 245.80</strain>
    </source>
</reference>
<dbReference type="AlphaFoldDB" id="A0AAW1RU67"/>
<keyword evidence="3" id="KW-0326">Glycosidase</keyword>
<dbReference type="PANTHER" id="PTHR40079:SF4">
    <property type="entry name" value="GH26 DOMAIN-CONTAINING PROTEIN-RELATED"/>
    <property type="match status" value="1"/>
</dbReference>
<evidence type="ECO:0000256" key="2">
    <source>
        <dbReference type="ARBA" id="ARBA00022801"/>
    </source>
</evidence>
<comment type="caution">
    <text evidence="7">The sequence shown here is derived from an EMBL/GenBank/DDBJ whole genome shotgun (WGS) entry which is preliminary data.</text>
</comment>
<evidence type="ECO:0000256" key="4">
    <source>
        <dbReference type="SAM" id="MobiDB-lite"/>
    </source>
</evidence>
<evidence type="ECO:0000256" key="1">
    <source>
        <dbReference type="ARBA" id="ARBA00007754"/>
    </source>
</evidence>
<accession>A0AAW1RU67</accession>